<dbReference type="Pfam" id="PF12654">
    <property type="entry name" value="DUF3786"/>
    <property type="match status" value="1"/>
</dbReference>
<sequence length="212" mass="23627">MARIDDYLAARALAVEALQRRNPKGVASRSRSRYFFENGQEGLVVPYFGQPRRVVWPEITVTPVGEGGDLPLTEQILILHYLQHTSGDKPEGETIDFRQVPQGTFYWSAFVSRAKKPLLQAFGRDPDFYLEVATAMGGTPVELGDAAARFQAFPLVPITHVLWQGDEEFDPEASILFDVTISRHLPTEDIAALAGASVYRLLAAARQIRQKK</sequence>
<proteinExistence type="predicted"/>
<evidence type="ECO:0000259" key="1">
    <source>
        <dbReference type="Pfam" id="PF12654"/>
    </source>
</evidence>
<dbReference type="EMBL" id="DTKJ01000029">
    <property type="protein sequence ID" value="HGZ11417.1"/>
    <property type="molecule type" value="Genomic_DNA"/>
</dbReference>
<feature type="domain" description="DUF3786" evidence="1">
    <location>
        <begin position="36"/>
        <end position="198"/>
    </location>
</feature>
<organism evidence="2">
    <name type="scientific">Desulfobacca acetoxidans</name>
    <dbReference type="NCBI Taxonomy" id="60893"/>
    <lineage>
        <taxon>Bacteria</taxon>
        <taxon>Pseudomonadati</taxon>
        <taxon>Thermodesulfobacteriota</taxon>
        <taxon>Desulfobaccia</taxon>
        <taxon>Desulfobaccales</taxon>
        <taxon>Desulfobaccaceae</taxon>
        <taxon>Desulfobacca</taxon>
    </lineage>
</organism>
<comment type="caution">
    <text evidence="2">The sequence shown here is derived from an EMBL/GenBank/DDBJ whole genome shotgun (WGS) entry which is preliminary data.</text>
</comment>
<dbReference type="InterPro" id="IPR024264">
    <property type="entry name" value="DUF3786"/>
</dbReference>
<dbReference type="AlphaFoldDB" id="A0A7C5ELL1"/>
<protein>
    <submittedName>
        <fullName evidence="2">DUF3786 domain-containing protein</fullName>
    </submittedName>
</protein>
<name>A0A7C5ELL1_9BACT</name>
<evidence type="ECO:0000313" key="2">
    <source>
        <dbReference type="EMBL" id="HGZ11417.1"/>
    </source>
</evidence>
<accession>A0A7C5ELL1</accession>
<reference evidence="2" key="1">
    <citation type="journal article" date="2020" name="mSystems">
        <title>Genome- and Community-Level Interaction Insights into Carbon Utilization and Element Cycling Functions of Hydrothermarchaeota in Hydrothermal Sediment.</title>
        <authorList>
            <person name="Zhou Z."/>
            <person name="Liu Y."/>
            <person name="Xu W."/>
            <person name="Pan J."/>
            <person name="Luo Z.H."/>
            <person name="Li M."/>
        </authorList>
    </citation>
    <scope>NUCLEOTIDE SEQUENCE [LARGE SCALE GENOMIC DNA]</scope>
    <source>
        <strain evidence="2">SpSt-853</strain>
    </source>
</reference>
<gene>
    <name evidence="2" type="ORF">ENW48_04280</name>
</gene>